<keyword evidence="2" id="KW-0614">Plasmid</keyword>
<dbReference type="GO" id="GO:0035556">
    <property type="term" value="P:intracellular signal transduction"/>
    <property type="evidence" value="ECO:0007669"/>
    <property type="project" value="InterPro"/>
</dbReference>
<evidence type="ECO:0000313" key="3">
    <source>
        <dbReference type="Proteomes" id="UP000298649"/>
    </source>
</evidence>
<organism evidence="2 3">
    <name type="scientific">Agrobacterium tumefaciens</name>
    <dbReference type="NCBI Taxonomy" id="358"/>
    <lineage>
        <taxon>Bacteria</taxon>
        <taxon>Pseudomonadati</taxon>
        <taxon>Pseudomonadota</taxon>
        <taxon>Alphaproteobacteria</taxon>
        <taxon>Hyphomicrobiales</taxon>
        <taxon>Rhizobiaceae</taxon>
        <taxon>Rhizobium/Agrobacterium group</taxon>
        <taxon>Agrobacterium</taxon>
        <taxon>Agrobacterium tumefaciens complex</taxon>
    </lineage>
</organism>
<dbReference type="PROSITE" id="PS50125">
    <property type="entry name" value="GUANYLATE_CYCLASE_2"/>
    <property type="match status" value="2"/>
</dbReference>
<dbReference type="SUPFAM" id="SSF55073">
    <property type="entry name" value="Nucleotide cyclase"/>
    <property type="match status" value="2"/>
</dbReference>
<dbReference type="InterPro" id="IPR001054">
    <property type="entry name" value="A/G_cyclase"/>
</dbReference>
<dbReference type="GO" id="GO:0009190">
    <property type="term" value="P:cyclic nucleotide biosynthetic process"/>
    <property type="evidence" value="ECO:0007669"/>
    <property type="project" value="InterPro"/>
</dbReference>
<geneLocation type="plasmid" evidence="3">
    <name>patcfbp7129a</name>
</geneLocation>
<reference evidence="2 3" key="1">
    <citation type="submission" date="2019-04" db="EMBL/GenBank/DDBJ databases">
        <title>Complete genome sequence of Agrobacterium tumefaciens CFBP7129.</title>
        <authorList>
            <person name="Haryono M."/>
            <person name="Lin Y.-C."/>
            <person name="Lai E.-M."/>
            <person name="Kuo C.-H."/>
        </authorList>
    </citation>
    <scope>NUCLEOTIDE SEQUENCE [LARGE SCALE GENOMIC DNA]</scope>
    <source>
        <strain evidence="2 3">CFBP7129</strain>
        <plasmid evidence="3">patcfbp7129a</plasmid>
    </source>
</reference>
<evidence type="ECO:0000313" key="2">
    <source>
        <dbReference type="EMBL" id="QCL97718.1"/>
    </source>
</evidence>
<feature type="domain" description="Guanylate cyclase" evidence="1">
    <location>
        <begin position="308"/>
        <end position="428"/>
    </location>
</feature>
<accession>A0A4D7YRW5</accession>
<dbReference type="Proteomes" id="UP000298649">
    <property type="component" value="Plasmid pAtCFBP7129a"/>
</dbReference>
<dbReference type="EMBL" id="CP039924">
    <property type="protein sequence ID" value="QCL97718.1"/>
    <property type="molecule type" value="Genomic_DNA"/>
</dbReference>
<dbReference type="AlphaFoldDB" id="A0A4D7YRW5"/>
<dbReference type="InterPro" id="IPR029787">
    <property type="entry name" value="Nucleotide_cyclase"/>
</dbReference>
<dbReference type="Gene3D" id="3.30.70.1230">
    <property type="entry name" value="Nucleotide cyclase"/>
    <property type="match status" value="2"/>
</dbReference>
<name>A0A4D7YRW5_AGRTU</name>
<dbReference type="RefSeq" id="WP_137006078.1">
    <property type="nucleotide sequence ID" value="NZ_CP039924.1"/>
</dbReference>
<feature type="domain" description="Guanylate cyclase" evidence="1">
    <location>
        <begin position="67"/>
        <end position="207"/>
    </location>
</feature>
<gene>
    <name evidence="2" type="ORF">CFBP7129_26220</name>
</gene>
<evidence type="ECO:0000259" key="1">
    <source>
        <dbReference type="PROSITE" id="PS50125"/>
    </source>
</evidence>
<proteinExistence type="predicted"/>
<dbReference type="GO" id="GO:0004016">
    <property type="term" value="F:adenylate cyclase activity"/>
    <property type="evidence" value="ECO:0007669"/>
    <property type="project" value="UniProtKB-ARBA"/>
</dbReference>
<dbReference type="Pfam" id="PF00211">
    <property type="entry name" value="Guanylate_cyc"/>
    <property type="match status" value="1"/>
</dbReference>
<protein>
    <submittedName>
        <fullName evidence="2">Guanylate cyclase</fullName>
    </submittedName>
</protein>
<sequence>MSWSQPRAEQRIRQSLQTVPSKLVNVQTYEERVVDVATVASFSLGGRTNPPPLLHIPPSTAVVVDGVHVYLQLIDYHAVLQDTRRESEARHRRALQFLHIHYSACDQIVREFGAQRVDFHGPRLHAVIATPPGKANERLRLERALEFANALARMVEETGRSVSNGEFQTRTRIGIDTGKAIAVNSGRGDEPEPLFLGRPANYAAKLADGDEEGIYLSDQARSTLGYIPAGSLVLEKSSSFNLRSRAALPSAITGVTDARIRTLSADVRLRVEPAIRDVNFRFHHHTPPLRTIDYSLLSPSNSIHMPLVSIFADIDGFTKYVDDCTIGGKIAEMVSNLHAIRHELAAVLKKDFDGKKVRFIGDCLHGVMATGTAFDIDERETVRNAVMCAAAMRSSFDLCKTLLPSIQQLGLAIGVELGPTPITRLGIRGDFSVRCATSKAVSNSEDLQSICGGRESALGDRALAVAPRDIRDLFGHSGRVQDLTYSRALALDSGNASKASPLAAPALATSGGWISRAAASENAVHSSGGTRHA</sequence>